<dbReference type="AlphaFoldDB" id="A0A7V7FZ73"/>
<comment type="caution">
    <text evidence="3">The sequence shown here is derived from an EMBL/GenBank/DDBJ whole genome shotgun (WGS) entry which is preliminary data.</text>
</comment>
<keyword evidence="4" id="KW-1185">Reference proteome</keyword>
<name>A0A7V7FZ73_9GAMM</name>
<evidence type="ECO:0000313" key="4">
    <source>
        <dbReference type="Proteomes" id="UP000486760"/>
    </source>
</evidence>
<dbReference type="InterPro" id="IPR009936">
    <property type="entry name" value="DUF1468"/>
</dbReference>
<protein>
    <recommendedName>
        <fullName evidence="2">DUF1468 domain-containing protein</fullName>
    </recommendedName>
</protein>
<organism evidence="3 4">
    <name type="scientific">Billgrantia pellis</name>
    <dbReference type="NCBI Taxonomy" id="2606936"/>
    <lineage>
        <taxon>Bacteria</taxon>
        <taxon>Pseudomonadati</taxon>
        <taxon>Pseudomonadota</taxon>
        <taxon>Gammaproteobacteria</taxon>
        <taxon>Oceanospirillales</taxon>
        <taxon>Halomonadaceae</taxon>
        <taxon>Billgrantia</taxon>
    </lineage>
</organism>
<feature type="transmembrane region" description="Helical" evidence="1">
    <location>
        <begin position="76"/>
        <end position="102"/>
    </location>
</feature>
<feature type="transmembrane region" description="Helical" evidence="1">
    <location>
        <begin position="114"/>
        <end position="136"/>
    </location>
</feature>
<keyword evidence="1" id="KW-0812">Transmembrane</keyword>
<dbReference type="EMBL" id="VTPY01000004">
    <property type="protein sequence ID" value="KAA0011988.1"/>
    <property type="molecule type" value="Genomic_DNA"/>
</dbReference>
<feature type="transmembrane region" description="Helical" evidence="1">
    <location>
        <begin position="35"/>
        <end position="55"/>
    </location>
</feature>
<sequence>MDAKVTARERLATNIMVAGIGALILWDSASLTGASAYFPVAVGVSLIAFSAISAINQILRTRDSARTSEASLIHGLAGLALLGLFVASASAMGFLTSALWFLPAMAMLGGERHGWRVVLITLLFTLLAWLLFHLVFAQSMPPEFIFGEVR</sequence>
<evidence type="ECO:0000256" key="1">
    <source>
        <dbReference type="SAM" id="Phobius"/>
    </source>
</evidence>
<proteinExistence type="predicted"/>
<gene>
    <name evidence="3" type="ORF">F0A17_11860</name>
</gene>
<reference evidence="3 4" key="1">
    <citation type="submission" date="2019-08" db="EMBL/GenBank/DDBJ databases">
        <title>Bioinformatics analysis of the strain L3 and L5.</title>
        <authorList>
            <person name="Li X."/>
        </authorList>
    </citation>
    <scope>NUCLEOTIDE SEQUENCE [LARGE SCALE GENOMIC DNA]</scope>
    <source>
        <strain evidence="3 4">L5</strain>
    </source>
</reference>
<dbReference type="Proteomes" id="UP000486760">
    <property type="component" value="Unassembled WGS sequence"/>
</dbReference>
<feature type="domain" description="DUF1468" evidence="2">
    <location>
        <begin position="15"/>
        <end position="141"/>
    </location>
</feature>
<keyword evidence="1" id="KW-0472">Membrane</keyword>
<feature type="transmembrane region" description="Helical" evidence="1">
    <location>
        <begin position="12"/>
        <end position="29"/>
    </location>
</feature>
<accession>A0A7V7FZ73</accession>
<evidence type="ECO:0000313" key="3">
    <source>
        <dbReference type="EMBL" id="KAA0011988.1"/>
    </source>
</evidence>
<dbReference type="Pfam" id="PF07331">
    <property type="entry name" value="TctB"/>
    <property type="match status" value="1"/>
</dbReference>
<keyword evidence="1" id="KW-1133">Transmembrane helix</keyword>
<dbReference type="RefSeq" id="WP_149328549.1">
    <property type="nucleotide sequence ID" value="NZ_VTPY01000004.1"/>
</dbReference>
<evidence type="ECO:0000259" key="2">
    <source>
        <dbReference type="Pfam" id="PF07331"/>
    </source>
</evidence>